<dbReference type="AlphaFoldDB" id="A0A927CPM2"/>
<dbReference type="GO" id="GO:0008206">
    <property type="term" value="P:bile acid metabolic process"/>
    <property type="evidence" value="ECO:0007669"/>
    <property type="project" value="UniProtKB-ARBA"/>
</dbReference>
<dbReference type="Proteomes" id="UP000632125">
    <property type="component" value="Unassembled WGS sequence"/>
</dbReference>
<evidence type="ECO:0000313" key="6">
    <source>
        <dbReference type="Proteomes" id="UP000632125"/>
    </source>
</evidence>
<feature type="domain" description="Ketoreductase" evidence="4">
    <location>
        <begin position="6"/>
        <end position="196"/>
    </location>
</feature>
<accession>A0A927CPM2</accession>
<gene>
    <name evidence="5" type="ORF">IDH41_22715</name>
</gene>
<name>A0A927CPM2_9BACL</name>
<evidence type="ECO:0000256" key="2">
    <source>
        <dbReference type="ARBA" id="ARBA00023002"/>
    </source>
</evidence>
<dbReference type="SMART" id="SM00822">
    <property type="entry name" value="PKS_KR"/>
    <property type="match status" value="1"/>
</dbReference>
<dbReference type="Gene3D" id="3.40.50.720">
    <property type="entry name" value="NAD(P)-binding Rossmann-like Domain"/>
    <property type="match status" value="1"/>
</dbReference>
<evidence type="ECO:0000313" key="5">
    <source>
        <dbReference type="EMBL" id="MBD2871404.1"/>
    </source>
</evidence>
<dbReference type="GO" id="GO:0016491">
    <property type="term" value="F:oxidoreductase activity"/>
    <property type="evidence" value="ECO:0007669"/>
    <property type="project" value="UniProtKB-KW"/>
</dbReference>
<dbReference type="InterPro" id="IPR020904">
    <property type="entry name" value="Sc_DH/Rdtase_CS"/>
</dbReference>
<dbReference type="PRINTS" id="PR00081">
    <property type="entry name" value="GDHRDH"/>
</dbReference>
<protein>
    <submittedName>
        <fullName evidence="5">SDR family oxidoreductase</fullName>
    </submittedName>
</protein>
<keyword evidence="2" id="KW-0560">Oxidoreductase</keyword>
<proteinExistence type="inferred from homology"/>
<dbReference type="FunFam" id="3.40.50.720:FF:000084">
    <property type="entry name" value="Short-chain dehydrogenase reductase"/>
    <property type="match status" value="1"/>
</dbReference>
<keyword evidence="3" id="KW-0520">NAD</keyword>
<dbReference type="EMBL" id="JACXIY010000029">
    <property type="protein sequence ID" value="MBD2871404.1"/>
    <property type="molecule type" value="Genomic_DNA"/>
</dbReference>
<dbReference type="NCBIfam" id="NF005559">
    <property type="entry name" value="PRK07231.1"/>
    <property type="match status" value="1"/>
</dbReference>
<comment type="similarity">
    <text evidence="1">Belongs to the short-chain dehydrogenases/reductases (SDR) family.</text>
</comment>
<dbReference type="PROSITE" id="PS00061">
    <property type="entry name" value="ADH_SHORT"/>
    <property type="match status" value="1"/>
</dbReference>
<keyword evidence="6" id="KW-1185">Reference proteome</keyword>
<dbReference type="RefSeq" id="WP_190865168.1">
    <property type="nucleotide sequence ID" value="NZ_JACXIY010000029.1"/>
</dbReference>
<dbReference type="InterPro" id="IPR036291">
    <property type="entry name" value="NAD(P)-bd_dom_sf"/>
</dbReference>
<dbReference type="InterPro" id="IPR002347">
    <property type="entry name" value="SDR_fam"/>
</dbReference>
<dbReference type="PRINTS" id="PR00080">
    <property type="entry name" value="SDRFAMILY"/>
</dbReference>
<reference evidence="5" key="1">
    <citation type="submission" date="2020-09" db="EMBL/GenBank/DDBJ databases">
        <title>A novel bacterium of genus Paenibacillus, isolated from South China Sea.</title>
        <authorList>
            <person name="Huang H."/>
            <person name="Mo K."/>
            <person name="Hu Y."/>
        </authorList>
    </citation>
    <scope>NUCLEOTIDE SEQUENCE</scope>
    <source>
        <strain evidence="5">IB182493</strain>
    </source>
</reference>
<dbReference type="InterPro" id="IPR057326">
    <property type="entry name" value="KR_dom"/>
</dbReference>
<dbReference type="Pfam" id="PF13561">
    <property type="entry name" value="adh_short_C2"/>
    <property type="match status" value="1"/>
</dbReference>
<dbReference type="PANTHER" id="PTHR24321:SF8">
    <property type="entry name" value="ESTRADIOL 17-BETA-DEHYDROGENASE 8-RELATED"/>
    <property type="match status" value="1"/>
</dbReference>
<evidence type="ECO:0000259" key="4">
    <source>
        <dbReference type="SMART" id="SM00822"/>
    </source>
</evidence>
<dbReference type="SUPFAM" id="SSF51735">
    <property type="entry name" value="NAD(P)-binding Rossmann-fold domains"/>
    <property type="match status" value="1"/>
</dbReference>
<comment type="caution">
    <text evidence="5">The sequence shown here is derived from an EMBL/GenBank/DDBJ whole genome shotgun (WGS) entry which is preliminary data.</text>
</comment>
<evidence type="ECO:0000256" key="3">
    <source>
        <dbReference type="ARBA" id="ARBA00023027"/>
    </source>
</evidence>
<dbReference type="CDD" id="cd05233">
    <property type="entry name" value="SDR_c"/>
    <property type="match status" value="1"/>
</dbReference>
<dbReference type="PANTHER" id="PTHR24321">
    <property type="entry name" value="DEHYDROGENASES, SHORT CHAIN"/>
    <property type="match status" value="1"/>
</dbReference>
<sequence length="259" mass="27070">MRFKEKVVVVTGGGSGIGETSARLFAAEGASVVIADRNGEDGDRVAAELNAAGPGPNGWPRAIAVRTDVSRERDAAALIERTRHTFGRLDVLFNNAAVIHPKPLEETGEPDFDRVLAVNLKGVYLMIKHALPLLRLSKGAIVNMASLNGLVGQRNNPVYAASKGGIIAMSKSLALDYAPDGVRVNCVCPAGVMTPLLEAWTRGQPDPAATVQALNDMHPLGRPAASEEVAQAVLFLASEQAAFVTGVALPVEGGASLGY</sequence>
<evidence type="ECO:0000256" key="1">
    <source>
        <dbReference type="ARBA" id="ARBA00006484"/>
    </source>
</evidence>
<organism evidence="5 6">
    <name type="scientific">Paenibacillus arenilitoris</name>
    <dbReference type="NCBI Taxonomy" id="2772299"/>
    <lineage>
        <taxon>Bacteria</taxon>
        <taxon>Bacillati</taxon>
        <taxon>Bacillota</taxon>
        <taxon>Bacilli</taxon>
        <taxon>Bacillales</taxon>
        <taxon>Paenibacillaceae</taxon>
        <taxon>Paenibacillus</taxon>
    </lineage>
</organism>